<protein>
    <submittedName>
        <fullName evidence="2">Uncharacterized protein</fullName>
    </submittedName>
</protein>
<evidence type="ECO:0000313" key="2">
    <source>
        <dbReference type="EMBL" id="DAF97249.1"/>
    </source>
</evidence>
<reference evidence="2" key="1">
    <citation type="journal article" date="2021" name="Proc. Natl. Acad. Sci. U.S.A.">
        <title>A Catalog of Tens of Thousands of Viruses from Human Metagenomes Reveals Hidden Associations with Chronic Diseases.</title>
        <authorList>
            <person name="Tisza M.J."/>
            <person name="Buck C.B."/>
        </authorList>
    </citation>
    <scope>NUCLEOTIDE SEQUENCE</scope>
    <source>
        <strain evidence="2">CtAvy12</strain>
    </source>
</reference>
<dbReference type="EMBL" id="BK016129">
    <property type="protein sequence ID" value="DAF97249.1"/>
    <property type="molecule type" value="Genomic_DNA"/>
</dbReference>
<organism evidence="2">
    <name type="scientific">Siphoviridae sp. ctAvy12</name>
    <dbReference type="NCBI Taxonomy" id="2825371"/>
    <lineage>
        <taxon>Viruses</taxon>
        <taxon>Duplodnaviria</taxon>
        <taxon>Heunggongvirae</taxon>
        <taxon>Uroviricota</taxon>
        <taxon>Caudoviricetes</taxon>
    </lineage>
</organism>
<sequence>MRLQGHFCRSGRTKQKQALRHALSRSGGFVLSING</sequence>
<proteinExistence type="predicted"/>
<evidence type="ECO:0000256" key="1">
    <source>
        <dbReference type="SAM" id="MobiDB-lite"/>
    </source>
</evidence>
<feature type="region of interest" description="Disordered" evidence="1">
    <location>
        <begin position="1"/>
        <end position="20"/>
    </location>
</feature>
<name>A0A8S5URW5_9CAUD</name>
<accession>A0A8S5URW5</accession>
<feature type="compositionally biased region" description="Basic residues" evidence="1">
    <location>
        <begin position="9"/>
        <end position="20"/>
    </location>
</feature>